<organism evidence="2 3">
    <name type="scientific">Citricoccus parietis</name>
    <dbReference type="NCBI Taxonomy" id="592307"/>
    <lineage>
        <taxon>Bacteria</taxon>
        <taxon>Bacillati</taxon>
        <taxon>Actinomycetota</taxon>
        <taxon>Actinomycetes</taxon>
        <taxon>Micrococcales</taxon>
        <taxon>Micrococcaceae</taxon>
        <taxon>Citricoccus</taxon>
    </lineage>
</organism>
<feature type="region of interest" description="Disordered" evidence="1">
    <location>
        <begin position="33"/>
        <end position="60"/>
    </location>
</feature>
<sequence>MNRPKIVGTRISANKGVIRFVMMRAMKVATIAKPSRTSMGSPGSRGVPAFTEACDGDHGGPQIAVTLR</sequence>
<evidence type="ECO:0000313" key="2">
    <source>
        <dbReference type="EMBL" id="MFB9072413.1"/>
    </source>
</evidence>
<gene>
    <name evidence="2" type="ORF">ACFFX0_14895</name>
</gene>
<name>A0ABV5G0F1_9MICC</name>
<evidence type="ECO:0000313" key="3">
    <source>
        <dbReference type="Proteomes" id="UP001589575"/>
    </source>
</evidence>
<keyword evidence="3" id="KW-1185">Reference proteome</keyword>
<dbReference type="EMBL" id="JBHMFI010000001">
    <property type="protein sequence ID" value="MFB9072413.1"/>
    <property type="molecule type" value="Genomic_DNA"/>
</dbReference>
<proteinExistence type="predicted"/>
<dbReference type="Proteomes" id="UP001589575">
    <property type="component" value="Unassembled WGS sequence"/>
</dbReference>
<evidence type="ECO:0000256" key="1">
    <source>
        <dbReference type="SAM" id="MobiDB-lite"/>
    </source>
</evidence>
<reference evidence="2 3" key="1">
    <citation type="submission" date="2024-09" db="EMBL/GenBank/DDBJ databases">
        <authorList>
            <person name="Sun Q."/>
            <person name="Mori K."/>
        </authorList>
    </citation>
    <scope>NUCLEOTIDE SEQUENCE [LARGE SCALE GENOMIC DNA]</scope>
    <source>
        <strain evidence="2 3">CCM 7609</strain>
    </source>
</reference>
<protein>
    <submittedName>
        <fullName evidence="2">Uncharacterized protein</fullName>
    </submittedName>
</protein>
<comment type="caution">
    <text evidence="2">The sequence shown here is derived from an EMBL/GenBank/DDBJ whole genome shotgun (WGS) entry which is preliminary data.</text>
</comment>
<accession>A0ABV5G0F1</accession>